<gene>
    <name evidence="1" type="ORF">N7456_005942</name>
</gene>
<protein>
    <submittedName>
        <fullName evidence="1">Uncharacterized protein</fullName>
    </submittedName>
</protein>
<evidence type="ECO:0000313" key="1">
    <source>
        <dbReference type="EMBL" id="KAJ5109267.1"/>
    </source>
</evidence>
<organism evidence="1 2">
    <name type="scientific">Penicillium angulare</name>
    <dbReference type="NCBI Taxonomy" id="116970"/>
    <lineage>
        <taxon>Eukaryota</taxon>
        <taxon>Fungi</taxon>
        <taxon>Dikarya</taxon>
        <taxon>Ascomycota</taxon>
        <taxon>Pezizomycotina</taxon>
        <taxon>Eurotiomycetes</taxon>
        <taxon>Eurotiomycetidae</taxon>
        <taxon>Eurotiales</taxon>
        <taxon>Aspergillaceae</taxon>
        <taxon>Penicillium</taxon>
    </lineage>
</organism>
<reference evidence="1" key="1">
    <citation type="submission" date="2022-11" db="EMBL/GenBank/DDBJ databases">
        <authorList>
            <person name="Petersen C."/>
        </authorList>
    </citation>
    <scope>NUCLEOTIDE SEQUENCE</scope>
    <source>
        <strain evidence="1">IBT 30069</strain>
    </source>
</reference>
<keyword evidence="2" id="KW-1185">Reference proteome</keyword>
<proteinExistence type="predicted"/>
<dbReference type="OrthoDB" id="4499616at2759"/>
<dbReference type="Proteomes" id="UP001149165">
    <property type="component" value="Unassembled WGS sequence"/>
</dbReference>
<accession>A0A9W9G116</accession>
<comment type="caution">
    <text evidence="1">The sequence shown here is derived from an EMBL/GenBank/DDBJ whole genome shotgun (WGS) entry which is preliminary data.</text>
</comment>
<name>A0A9W9G116_9EURO</name>
<reference evidence="1" key="2">
    <citation type="journal article" date="2023" name="IMA Fungus">
        <title>Comparative genomic study of the Penicillium genus elucidates a diverse pangenome and 15 lateral gene transfer events.</title>
        <authorList>
            <person name="Petersen C."/>
            <person name="Sorensen T."/>
            <person name="Nielsen M.R."/>
            <person name="Sondergaard T.E."/>
            <person name="Sorensen J.L."/>
            <person name="Fitzpatrick D.A."/>
            <person name="Frisvad J.C."/>
            <person name="Nielsen K.L."/>
        </authorList>
    </citation>
    <scope>NUCLEOTIDE SEQUENCE</scope>
    <source>
        <strain evidence="1">IBT 30069</strain>
    </source>
</reference>
<dbReference type="EMBL" id="JAPQKH010000003">
    <property type="protein sequence ID" value="KAJ5109267.1"/>
    <property type="molecule type" value="Genomic_DNA"/>
</dbReference>
<sequence length="173" mass="19479">MAAPTSFLLSNIAIENALGLIKPESLEQIVQLVPSSRWLQIWLQTPILANINDPGAVVIQVSQLKPIFPEGSVEERQIFLVKCKHPSRDTPLGWDETENARTFDDLSQSLNTGGRLFAAVAIGTKVRFYKFYGTADRQDDRMSQLHRDIIDMDDPSGMVEVERMLSHVKENGW</sequence>
<evidence type="ECO:0000313" key="2">
    <source>
        <dbReference type="Proteomes" id="UP001149165"/>
    </source>
</evidence>
<dbReference type="AlphaFoldDB" id="A0A9W9G116"/>